<dbReference type="PRINTS" id="PR00040">
    <property type="entry name" value="HTHMERR"/>
</dbReference>
<dbReference type="SUPFAM" id="SSF46955">
    <property type="entry name" value="Putative DNA-binding domain"/>
    <property type="match status" value="1"/>
</dbReference>
<evidence type="ECO:0000313" key="4">
    <source>
        <dbReference type="EMBL" id="SDC40129.1"/>
    </source>
</evidence>
<dbReference type="STRING" id="1045774.SAMN05421872_102175"/>
<dbReference type="PANTHER" id="PTHR30204:SF94">
    <property type="entry name" value="HEAVY METAL-DEPENDENT TRANSCRIPTIONAL REGULATOR HI_0293-RELATED"/>
    <property type="match status" value="1"/>
</dbReference>
<protein>
    <submittedName>
        <fullName evidence="4">DNA-binding transcriptional regulator, MerR family</fullName>
    </submittedName>
</protein>
<organism evidence="4 5">
    <name type="scientific">Nocardioides lianchengensis</name>
    <dbReference type="NCBI Taxonomy" id="1045774"/>
    <lineage>
        <taxon>Bacteria</taxon>
        <taxon>Bacillati</taxon>
        <taxon>Actinomycetota</taxon>
        <taxon>Actinomycetes</taxon>
        <taxon>Propionibacteriales</taxon>
        <taxon>Nocardioidaceae</taxon>
        <taxon>Nocardioides</taxon>
    </lineage>
</organism>
<evidence type="ECO:0000256" key="3">
    <source>
        <dbReference type="ARBA" id="ARBA00023163"/>
    </source>
</evidence>
<evidence type="ECO:0000256" key="2">
    <source>
        <dbReference type="ARBA" id="ARBA00023125"/>
    </source>
</evidence>
<dbReference type="InterPro" id="IPR009061">
    <property type="entry name" value="DNA-bd_dom_put_sf"/>
</dbReference>
<dbReference type="EMBL" id="FMZM01000002">
    <property type="protein sequence ID" value="SDC40129.1"/>
    <property type="molecule type" value="Genomic_DNA"/>
</dbReference>
<gene>
    <name evidence="4" type="ORF">SAMN05421872_102175</name>
</gene>
<sequence>MRIGEVARAAGVTVKAVRYYESLGLVRADRLPNGYREYDDAQLLRIREIRTLGELGVTAERTRPFLDCLASGAASGDDCPASLDTYREAIVDLTSRIDRLVERRDALAVRLADATARTAPAPRCELVPEEIR</sequence>
<keyword evidence="5" id="KW-1185">Reference proteome</keyword>
<name>A0A1G6L9X3_9ACTN</name>
<dbReference type="GO" id="GO:0003677">
    <property type="term" value="F:DNA binding"/>
    <property type="evidence" value="ECO:0007669"/>
    <property type="project" value="UniProtKB-KW"/>
</dbReference>
<dbReference type="SMART" id="SM00422">
    <property type="entry name" value="HTH_MERR"/>
    <property type="match status" value="1"/>
</dbReference>
<dbReference type="Pfam" id="PF13411">
    <property type="entry name" value="MerR_1"/>
    <property type="match status" value="1"/>
</dbReference>
<keyword evidence="1" id="KW-0805">Transcription regulation</keyword>
<dbReference type="AlphaFoldDB" id="A0A1G6L9X3"/>
<reference evidence="4 5" key="1">
    <citation type="submission" date="2016-10" db="EMBL/GenBank/DDBJ databases">
        <authorList>
            <person name="de Groot N.N."/>
        </authorList>
    </citation>
    <scope>NUCLEOTIDE SEQUENCE [LARGE SCALE GENOMIC DNA]</scope>
    <source>
        <strain evidence="4 5">CGMCC 4.6858</strain>
    </source>
</reference>
<proteinExistence type="predicted"/>
<dbReference type="OrthoDB" id="9802039at2"/>
<dbReference type="PROSITE" id="PS50937">
    <property type="entry name" value="HTH_MERR_2"/>
    <property type="match status" value="1"/>
</dbReference>
<accession>A0A1G6L9X3</accession>
<dbReference type="PROSITE" id="PS00552">
    <property type="entry name" value="HTH_MERR_1"/>
    <property type="match status" value="1"/>
</dbReference>
<keyword evidence="3" id="KW-0804">Transcription</keyword>
<dbReference type="InterPro" id="IPR047057">
    <property type="entry name" value="MerR_fam"/>
</dbReference>
<dbReference type="PANTHER" id="PTHR30204">
    <property type="entry name" value="REDOX-CYCLING DRUG-SENSING TRANSCRIPTIONAL ACTIVATOR SOXR"/>
    <property type="match status" value="1"/>
</dbReference>
<evidence type="ECO:0000313" key="5">
    <source>
        <dbReference type="Proteomes" id="UP000199034"/>
    </source>
</evidence>
<keyword evidence="2 4" id="KW-0238">DNA-binding</keyword>
<dbReference type="GO" id="GO:0003700">
    <property type="term" value="F:DNA-binding transcription factor activity"/>
    <property type="evidence" value="ECO:0007669"/>
    <property type="project" value="InterPro"/>
</dbReference>
<evidence type="ECO:0000256" key="1">
    <source>
        <dbReference type="ARBA" id="ARBA00023015"/>
    </source>
</evidence>
<dbReference type="Gene3D" id="1.10.1660.10">
    <property type="match status" value="1"/>
</dbReference>
<dbReference type="RefSeq" id="WP_090851292.1">
    <property type="nucleotide sequence ID" value="NZ_FMZM01000002.1"/>
</dbReference>
<dbReference type="Proteomes" id="UP000199034">
    <property type="component" value="Unassembled WGS sequence"/>
</dbReference>
<dbReference type="InterPro" id="IPR000551">
    <property type="entry name" value="MerR-type_HTH_dom"/>
</dbReference>